<dbReference type="RefSeq" id="WP_379792494.1">
    <property type="nucleotide sequence ID" value="NZ_JBHSQB010000009.1"/>
</dbReference>
<sequence length="466" mass="53309">MKKLLFALFVLTTFTSFGQTILASHPLELRKSRNNQQLLNAVNLKKDVFTFASDKEKLNVLKYSKFLFFQDSISVNRPDKEYEFMAGYSFENNGNPCTYWASEDFRKLQSITFDFENRNTKVDNFQLAFTDESILNTFSENNFFYILTLPKNDDRLKIYAFRRGQVYEKSIDFSNYKFIDSKGKSLAFNQLIRENGLEMIDTKAVNPLFQTVGKSKMFIEGNKMVLTFDSTMQTQIFQVDLNSFSVSEQIIPQQMLVNSGKSNSYFHQNKLYQIKVNDGELAVSSVDLASGNVLKKYYANSKDEISFRNSPLLTQTGRQAGREMKTTKKFLQRLSSSEIGISVYQTPHELMLTVGGIRNVNSTGSILLGITAGAAMVATGTGADVSDMFDAQDLQSTYFEALFDDKFEHQNLEQLPLAVDGISQFLAENNFSLQSVFPFENYYIVNYYDAKKKELVMRRFEDASDF</sequence>
<protein>
    <submittedName>
        <fullName evidence="2">Uncharacterized protein</fullName>
    </submittedName>
</protein>
<evidence type="ECO:0000256" key="1">
    <source>
        <dbReference type="SAM" id="SignalP"/>
    </source>
</evidence>
<keyword evidence="1" id="KW-0732">Signal</keyword>
<feature type="chain" id="PRO_5047225937" evidence="1">
    <location>
        <begin position="19"/>
        <end position="466"/>
    </location>
</feature>
<comment type="caution">
    <text evidence="2">The sequence shown here is derived from an EMBL/GenBank/DDBJ whole genome shotgun (WGS) entry which is preliminary data.</text>
</comment>
<name>A0ABW1PR29_9FLAO</name>
<dbReference type="EMBL" id="JBHSQB010000009">
    <property type="protein sequence ID" value="MFC6097533.1"/>
    <property type="molecule type" value="Genomic_DNA"/>
</dbReference>
<accession>A0ABW1PR29</accession>
<evidence type="ECO:0000313" key="2">
    <source>
        <dbReference type="EMBL" id="MFC6097533.1"/>
    </source>
</evidence>
<evidence type="ECO:0000313" key="3">
    <source>
        <dbReference type="Proteomes" id="UP001596287"/>
    </source>
</evidence>
<keyword evidence="3" id="KW-1185">Reference proteome</keyword>
<feature type="signal peptide" evidence="1">
    <location>
        <begin position="1"/>
        <end position="18"/>
    </location>
</feature>
<organism evidence="2 3">
    <name type="scientific">Flavobacterium qiangtangense</name>
    <dbReference type="NCBI Taxonomy" id="1442595"/>
    <lineage>
        <taxon>Bacteria</taxon>
        <taxon>Pseudomonadati</taxon>
        <taxon>Bacteroidota</taxon>
        <taxon>Flavobacteriia</taxon>
        <taxon>Flavobacteriales</taxon>
        <taxon>Flavobacteriaceae</taxon>
        <taxon>Flavobacterium</taxon>
    </lineage>
</organism>
<reference evidence="3" key="1">
    <citation type="journal article" date="2019" name="Int. J. Syst. Evol. Microbiol.">
        <title>The Global Catalogue of Microorganisms (GCM) 10K type strain sequencing project: providing services to taxonomists for standard genome sequencing and annotation.</title>
        <authorList>
            <consortium name="The Broad Institute Genomics Platform"/>
            <consortium name="The Broad Institute Genome Sequencing Center for Infectious Disease"/>
            <person name="Wu L."/>
            <person name="Ma J."/>
        </authorList>
    </citation>
    <scope>NUCLEOTIDE SEQUENCE [LARGE SCALE GENOMIC DNA]</scope>
    <source>
        <strain evidence="3">CCUG 49679</strain>
    </source>
</reference>
<dbReference type="Proteomes" id="UP001596287">
    <property type="component" value="Unassembled WGS sequence"/>
</dbReference>
<proteinExistence type="predicted"/>
<gene>
    <name evidence="2" type="ORF">ACFPVY_12830</name>
</gene>